<accession>A0A4R6EFX4</accession>
<dbReference type="EMBL" id="SNVV01000002">
    <property type="protein sequence ID" value="TDN56238.1"/>
    <property type="molecule type" value="Genomic_DNA"/>
</dbReference>
<name>A0A4R6EFX4_9RHOO</name>
<dbReference type="AlphaFoldDB" id="A0A4R6EFX4"/>
<comment type="caution">
    <text evidence="1">The sequence shown here is derived from an EMBL/GenBank/DDBJ whole genome shotgun (WGS) entry which is preliminary data.</text>
</comment>
<evidence type="ECO:0000313" key="1">
    <source>
        <dbReference type="EMBL" id="TDN56238.1"/>
    </source>
</evidence>
<dbReference type="RefSeq" id="WP_133588517.1">
    <property type="nucleotide sequence ID" value="NZ_SNVV01000002.1"/>
</dbReference>
<proteinExistence type="predicted"/>
<protein>
    <submittedName>
        <fullName evidence="1">Uncharacterized protein</fullName>
    </submittedName>
</protein>
<evidence type="ECO:0000313" key="2">
    <source>
        <dbReference type="Proteomes" id="UP000295129"/>
    </source>
</evidence>
<dbReference type="InterPro" id="IPR005358">
    <property type="entry name" value="Puta_zinc/iron-chelating_dom"/>
</dbReference>
<organism evidence="1 2">
    <name type="scientific">Azoarcus indigens</name>
    <dbReference type="NCBI Taxonomy" id="29545"/>
    <lineage>
        <taxon>Bacteria</taxon>
        <taxon>Pseudomonadati</taxon>
        <taxon>Pseudomonadota</taxon>
        <taxon>Betaproteobacteria</taxon>
        <taxon>Rhodocyclales</taxon>
        <taxon>Zoogloeaceae</taxon>
        <taxon>Azoarcus</taxon>
    </lineage>
</organism>
<reference evidence="1 2" key="1">
    <citation type="submission" date="2019-03" db="EMBL/GenBank/DDBJ databases">
        <title>Genomic Encyclopedia of Type Strains, Phase IV (KMG-IV): sequencing the most valuable type-strain genomes for metagenomic binning, comparative biology and taxonomic classification.</title>
        <authorList>
            <person name="Goeker M."/>
        </authorList>
    </citation>
    <scope>NUCLEOTIDE SEQUENCE [LARGE SCALE GENOMIC DNA]</scope>
    <source>
        <strain evidence="1 2">DSM 12121</strain>
    </source>
</reference>
<dbReference type="Pfam" id="PF03692">
    <property type="entry name" value="CxxCxxCC"/>
    <property type="match status" value="1"/>
</dbReference>
<dbReference type="OrthoDB" id="196483at2"/>
<keyword evidence="2" id="KW-1185">Reference proteome</keyword>
<dbReference type="Proteomes" id="UP000295129">
    <property type="component" value="Unassembled WGS sequence"/>
</dbReference>
<gene>
    <name evidence="1" type="ORF">C7389_102174</name>
</gene>
<sequence>MSLDHCTRCGACCASFRVDFHPSELASACDGGVPDELTLPLTAQLVRMRGTDDGPPRCVALQGTIGVEVGCSIYGQRPSPCRDFAPYAALGIGEDGCDRARRRHGMAPLG</sequence>